<feature type="domain" description="Tyr recombinase" evidence="4">
    <location>
        <begin position="105"/>
        <end position="279"/>
    </location>
</feature>
<sequence>MLLAEAIDQFLNHVLATRKPATERHYRERLQGLRKLHGTSSIDSLTTSSIEQHFAQANHWPDGRPKAPDTIRANIIAWEQLQAFLLQEQLIPQALTGAIAKPSGQLRERLPTKDEIARILAAAVPAFALIYRALRLSGCRPSELAKATFADWDQREGVISLADHKTATKSKRPRRIAVGDKLLEYLRLAIGDRTEGPLFLTSQGKPWTSARLSQEFRRTRERAGLSKDLVLYLTRHEHATQLCEKLDLNAAAEALGHASLNTTRRYLHLSAKKLKANQDLFEE</sequence>
<comment type="similarity">
    <text evidence="1">Belongs to the 'phage' integrase family.</text>
</comment>
<dbReference type="CDD" id="cd00796">
    <property type="entry name" value="INT_Rci_Hp1_C"/>
    <property type="match status" value="1"/>
</dbReference>
<proteinExistence type="inferred from homology"/>
<protein>
    <submittedName>
        <fullName evidence="5">Integrase family protein</fullName>
    </submittedName>
</protein>
<dbReference type="eggNOG" id="COG4974">
    <property type="taxonomic scope" value="Bacteria"/>
</dbReference>
<dbReference type="InterPro" id="IPR050090">
    <property type="entry name" value="Tyrosine_recombinase_XerCD"/>
</dbReference>
<dbReference type="OrthoDB" id="255290at2"/>
<reference evidence="5 6" key="1">
    <citation type="journal article" date="2010" name="Stand. Genomic Sci.">
        <title>Complete genome sequence of Planctomyces limnophilus type strain (Mu 290).</title>
        <authorList>
            <person name="Labutti K."/>
            <person name="Sikorski J."/>
            <person name="Schneider S."/>
            <person name="Nolan M."/>
            <person name="Lucas S."/>
            <person name="Glavina Del Rio T."/>
            <person name="Tice H."/>
            <person name="Cheng J.F."/>
            <person name="Goodwin L."/>
            <person name="Pitluck S."/>
            <person name="Liolios K."/>
            <person name="Ivanova N."/>
            <person name="Mavromatis K."/>
            <person name="Mikhailova N."/>
            <person name="Pati A."/>
            <person name="Chen A."/>
            <person name="Palaniappan K."/>
            <person name="Land M."/>
            <person name="Hauser L."/>
            <person name="Chang Y.J."/>
            <person name="Jeffries C.D."/>
            <person name="Tindall B.J."/>
            <person name="Rohde M."/>
            <person name="Goker M."/>
            <person name="Woyke T."/>
            <person name="Bristow J."/>
            <person name="Eisen J.A."/>
            <person name="Markowitz V."/>
            <person name="Hugenholtz P."/>
            <person name="Kyrpides N.C."/>
            <person name="Klenk H.P."/>
            <person name="Lapidus A."/>
        </authorList>
    </citation>
    <scope>NUCLEOTIDE SEQUENCE [LARGE SCALE GENOMIC DNA]</scope>
    <source>
        <strain evidence="6">ATCC 43296 / DSM 3776 / IFAM 1008 / 290</strain>
        <plasmid evidence="5 6">pPLIM01</plasmid>
    </source>
</reference>
<dbReference type="EMBL" id="CP001745">
    <property type="protein sequence ID" value="ADG70079.1"/>
    <property type="molecule type" value="Genomic_DNA"/>
</dbReference>
<dbReference type="Proteomes" id="UP000002220">
    <property type="component" value="Plasmid pPLIM01"/>
</dbReference>
<dbReference type="KEGG" id="plm:Plim_4272"/>
<dbReference type="InterPro" id="IPR013762">
    <property type="entry name" value="Integrase-like_cat_sf"/>
</dbReference>
<dbReference type="InterPro" id="IPR002104">
    <property type="entry name" value="Integrase_catalytic"/>
</dbReference>
<gene>
    <name evidence="5" type="ordered locus">Plim_4272</name>
</gene>
<keyword evidence="6" id="KW-1185">Reference proteome</keyword>
<evidence type="ECO:0000256" key="2">
    <source>
        <dbReference type="ARBA" id="ARBA00023125"/>
    </source>
</evidence>
<evidence type="ECO:0000256" key="3">
    <source>
        <dbReference type="ARBA" id="ARBA00023172"/>
    </source>
</evidence>
<keyword evidence="3" id="KW-0233">DNA recombination</keyword>
<dbReference type="GO" id="GO:0015074">
    <property type="term" value="P:DNA integration"/>
    <property type="evidence" value="ECO:0007669"/>
    <property type="project" value="InterPro"/>
</dbReference>
<evidence type="ECO:0000256" key="1">
    <source>
        <dbReference type="ARBA" id="ARBA00008857"/>
    </source>
</evidence>
<geneLocation type="plasmid" evidence="5 6">
    <name>pPLIM01</name>
</geneLocation>
<dbReference type="InterPro" id="IPR011010">
    <property type="entry name" value="DNA_brk_join_enz"/>
</dbReference>
<dbReference type="Pfam" id="PF00589">
    <property type="entry name" value="Phage_integrase"/>
    <property type="match status" value="1"/>
</dbReference>
<dbReference type="SUPFAM" id="SSF56349">
    <property type="entry name" value="DNA breaking-rejoining enzymes"/>
    <property type="match status" value="1"/>
</dbReference>
<evidence type="ECO:0000313" key="5">
    <source>
        <dbReference type="EMBL" id="ADG70079.1"/>
    </source>
</evidence>
<keyword evidence="2" id="KW-0238">DNA-binding</keyword>
<dbReference type="AlphaFoldDB" id="D5SZF9"/>
<evidence type="ECO:0000259" key="4">
    <source>
        <dbReference type="PROSITE" id="PS51898"/>
    </source>
</evidence>
<dbReference type="PANTHER" id="PTHR30349:SF41">
    <property type="entry name" value="INTEGRASE_RECOMBINASE PROTEIN MJ0367-RELATED"/>
    <property type="match status" value="1"/>
</dbReference>
<dbReference type="Gene3D" id="1.10.443.10">
    <property type="entry name" value="Intergrase catalytic core"/>
    <property type="match status" value="1"/>
</dbReference>
<dbReference type="GO" id="GO:0006310">
    <property type="term" value="P:DNA recombination"/>
    <property type="evidence" value="ECO:0007669"/>
    <property type="project" value="UniProtKB-KW"/>
</dbReference>
<dbReference type="PANTHER" id="PTHR30349">
    <property type="entry name" value="PHAGE INTEGRASE-RELATED"/>
    <property type="match status" value="1"/>
</dbReference>
<keyword evidence="5" id="KW-0614">Plasmid</keyword>
<accession>D5SZF9</accession>
<evidence type="ECO:0000313" key="6">
    <source>
        <dbReference type="Proteomes" id="UP000002220"/>
    </source>
</evidence>
<dbReference type="Gene3D" id="1.10.150.130">
    <property type="match status" value="1"/>
</dbReference>
<dbReference type="GO" id="GO:0003677">
    <property type="term" value="F:DNA binding"/>
    <property type="evidence" value="ECO:0007669"/>
    <property type="project" value="UniProtKB-KW"/>
</dbReference>
<dbReference type="PROSITE" id="PS51898">
    <property type="entry name" value="TYR_RECOMBINASE"/>
    <property type="match status" value="1"/>
</dbReference>
<dbReference type="HOGENOM" id="CLU_983011_0_0_0"/>
<organism evidence="5 6">
    <name type="scientific">Planctopirus limnophila (strain ATCC 43296 / DSM 3776 / IFAM 1008 / Mu 290)</name>
    <name type="common">Planctomyces limnophilus</name>
    <dbReference type="NCBI Taxonomy" id="521674"/>
    <lineage>
        <taxon>Bacteria</taxon>
        <taxon>Pseudomonadati</taxon>
        <taxon>Planctomycetota</taxon>
        <taxon>Planctomycetia</taxon>
        <taxon>Planctomycetales</taxon>
        <taxon>Planctomycetaceae</taxon>
        <taxon>Planctopirus</taxon>
    </lineage>
</organism>
<dbReference type="InterPro" id="IPR010998">
    <property type="entry name" value="Integrase_recombinase_N"/>
</dbReference>
<dbReference type="RefSeq" id="WP_013112510.1">
    <property type="nucleotide sequence ID" value="NC_014149.1"/>
</dbReference>
<name>D5SZF9_PLAL2</name>